<feature type="transmembrane region" description="Helical" evidence="8">
    <location>
        <begin position="380"/>
        <end position="397"/>
    </location>
</feature>
<dbReference type="EMBL" id="CP053069">
    <property type="protein sequence ID" value="QJR11481.1"/>
    <property type="molecule type" value="Genomic_DNA"/>
</dbReference>
<accession>A0A6M4GW04</accession>
<keyword evidence="11" id="KW-0449">Lipoprotein</keyword>
<dbReference type="InterPro" id="IPR051447">
    <property type="entry name" value="Lipoprotein-release_system"/>
</dbReference>
<keyword evidence="7 8" id="KW-0472">Membrane</keyword>
<dbReference type="Proteomes" id="UP000501534">
    <property type="component" value="Chromosome"/>
</dbReference>
<dbReference type="InterPro" id="IPR003838">
    <property type="entry name" value="ABC3_permease_C"/>
</dbReference>
<dbReference type="InterPro" id="IPR011925">
    <property type="entry name" value="LolCE_TM"/>
</dbReference>
<comment type="subcellular location">
    <subcellularLocation>
        <location evidence="1">Cell membrane</location>
        <topology evidence="1">Multi-pass membrane protein</topology>
    </subcellularLocation>
</comment>
<evidence type="ECO:0000256" key="8">
    <source>
        <dbReference type="SAM" id="Phobius"/>
    </source>
</evidence>
<feature type="transmembrane region" description="Helical" evidence="8">
    <location>
        <begin position="21"/>
        <end position="47"/>
    </location>
</feature>
<evidence type="ECO:0000256" key="6">
    <source>
        <dbReference type="ARBA" id="ARBA00022989"/>
    </source>
</evidence>
<feature type="transmembrane region" description="Helical" evidence="8">
    <location>
        <begin position="316"/>
        <end position="343"/>
    </location>
</feature>
<dbReference type="GO" id="GO:0098797">
    <property type="term" value="C:plasma membrane protein complex"/>
    <property type="evidence" value="ECO:0007669"/>
    <property type="project" value="TreeGrafter"/>
</dbReference>
<keyword evidence="12" id="KW-1185">Reference proteome</keyword>
<evidence type="ECO:0000256" key="7">
    <source>
        <dbReference type="ARBA" id="ARBA00023136"/>
    </source>
</evidence>
<dbReference type="GO" id="GO:0042953">
    <property type="term" value="P:lipoprotein transport"/>
    <property type="evidence" value="ECO:0007669"/>
    <property type="project" value="InterPro"/>
</dbReference>
<evidence type="ECO:0000313" key="12">
    <source>
        <dbReference type="Proteomes" id="UP000501534"/>
    </source>
</evidence>
<dbReference type="Pfam" id="PF02687">
    <property type="entry name" value="FtsX"/>
    <property type="match status" value="1"/>
</dbReference>
<dbReference type="GO" id="GO:0044874">
    <property type="term" value="P:lipoprotein localization to outer membrane"/>
    <property type="evidence" value="ECO:0007669"/>
    <property type="project" value="TreeGrafter"/>
</dbReference>
<dbReference type="KEGG" id="uru:DSM104443_02558"/>
<dbReference type="PANTHER" id="PTHR30489">
    <property type="entry name" value="LIPOPROTEIN-RELEASING SYSTEM TRANSMEMBRANE PROTEIN LOLE"/>
    <property type="match status" value="1"/>
</dbReference>
<evidence type="ECO:0000256" key="1">
    <source>
        <dbReference type="ARBA" id="ARBA00004651"/>
    </source>
</evidence>
<keyword evidence="6 8" id="KW-1133">Transmembrane helix</keyword>
<organism evidence="11 12">
    <name type="scientific">Usitatibacter rugosus</name>
    <dbReference type="NCBI Taxonomy" id="2732067"/>
    <lineage>
        <taxon>Bacteria</taxon>
        <taxon>Pseudomonadati</taxon>
        <taxon>Pseudomonadota</taxon>
        <taxon>Betaproteobacteria</taxon>
        <taxon>Nitrosomonadales</taxon>
        <taxon>Usitatibacteraceae</taxon>
        <taxon>Usitatibacter</taxon>
    </lineage>
</organism>
<evidence type="ECO:0000313" key="11">
    <source>
        <dbReference type="EMBL" id="QJR11481.1"/>
    </source>
</evidence>
<evidence type="ECO:0000256" key="2">
    <source>
        <dbReference type="ARBA" id="ARBA00005236"/>
    </source>
</evidence>
<keyword evidence="5 8" id="KW-0812">Transmembrane</keyword>
<comment type="similarity">
    <text evidence="2">Belongs to the ABC-4 integral membrane protein family. LolC/E subfamily.</text>
</comment>
<evidence type="ECO:0000256" key="5">
    <source>
        <dbReference type="ARBA" id="ARBA00022692"/>
    </source>
</evidence>
<feature type="domain" description="MacB-like periplasmic core" evidence="10">
    <location>
        <begin position="26"/>
        <end position="240"/>
    </location>
</feature>
<dbReference type="InterPro" id="IPR025857">
    <property type="entry name" value="MacB_PCD"/>
</dbReference>
<keyword evidence="3" id="KW-0813">Transport</keyword>
<proteinExistence type="inferred from homology"/>
<keyword evidence="4" id="KW-1003">Cell membrane</keyword>
<gene>
    <name evidence="11" type="primary">lolE</name>
    <name evidence="11" type="ORF">DSM104443_02558</name>
</gene>
<feature type="transmembrane region" description="Helical" evidence="8">
    <location>
        <begin position="271"/>
        <end position="295"/>
    </location>
</feature>
<evidence type="ECO:0000256" key="3">
    <source>
        <dbReference type="ARBA" id="ARBA00022448"/>
    </source>
</evidence>
<dbReference type="Pfam" id="PF12704">
    <property type="entry name" value="MacB_PCD"/>
    <property type="match status" value="1"/>
</dbReference>
<evidence type="ECO:0000256" key="4">
    <source>
        <dbReference type="ARBA" id="ARBA00022475"/>
    </source>
</evidence>
<dbReference type="NCBIfam" id="TIGR02212">
    <property type="entry name" value="lolCE"/>
    <property type="match status" value="1"/>
</dbReference>
<evidence type="ECO:0000259" key="10">
    <source>
        <dbReference type="Pfam" id="PF12704"/>
    </source>
</evidence>
<dbReference type="AlphaFoldDB" id="A0A6M4GW04"/>
<dbReference type="RefSeq" id="WP_171092864.1">
    <property type="nucleotide sequence ID" value="NZ_CP053069.1"/>
</dbReference>
<name>A0A6M4GW04_9PROT</name>
<evidence type="ECO:0000259" key="9">
    <source>
        <dbReference type="Pfam" id="PF02687"/>
    </source>
</evidence>
<dbReference type="PANTHER" id="PTHR30489:SF0">
    <property type="entry name" value="LIPOPROTEIN-RELEASING SYSTEM TRANSMEMBRANE PROTEIN LOLE"/>
    <property type="match status" value="1"/>
</dbReference>
<protein>
    <submittedName>
        <fullName evidence="11">Lipoprotein-releasing system transmembrane protein LolE</fullName>
    </submittedName>
</protein>
<reference evidence="11 12" key="1">
    <citation type="submission" date="2020-04" db="EMBL/GenBank/DDBJ databases">
        <title>Usitatibacter rugosus gen. nov., sp. nov. and Usitatibacter palustris sp. nov., novel members of Usitatibacteraceae fam. nov. within the order Nitrosomonadales isolated from soil.</title>
        <authorList>
            <person name="Huber K.J."/>
            <person name="Neumann-Schaal M."/>
            <person name="Geppert A."/>
            <person name="Luckner M."/>
            <person name="Wanner G."/>
            <person name="Overmann J."/>
        </authorList>
    </citation>
    <scope>NUCLEOTIDE SEQUENCE [LARGE SCALE GENOMIC DNA]</scope>
    <source>
        <strain evidence="11 12">0125_3</strain>
    </source>
</reference>
<feature type="domain" description="ABC3 transporter permease C-terminal" evidence="9">
    <location>
        <begin position="273"/>
        <end position="407"/>
    </location>
</feature>
<sequence>MQPFELFVGLRYTRAKRRNNFISFISFISILGISLGIAALITVMSVMNGFEKEIRARILGVAAHIQITGLDKGLTGWESIAEDAKKNPAVVGAAPFVVGQGLLSTGAGVRGVFVRGIVPELEEQVADIGKHMVSGSLADLKPGEFGIALGVNLAQGLRVSVGDRVTLIAPQGQVTPAGLVPRLKQFKVVGIFKVDHNEFDSGLAMARMEDTQILYRMDGAVSGVRLKTRDIYEAPRVARDLARSMRTEAYISDWTQQNVNYFRAIQIEKRMMFIILTLIILVAAINVVSTLVMVVTEKHPDIAILRTLGASPASIMKIFVVQGAVIGLVGTLIGVLLGLFLAFNIDWLVPAIERAFGFQILSKEVYYISELPSDVHWGDVIYVTVISLVLSFIATLYPSWRASRVNPAEALRYE</sequence>